<gene>
    <name evidence="1" type="ORF">ATANTOWER_011665</name>
</gene>
<organism evidence="1 2">
    <name type="scientific">Ataeniobius toweri</name>
    <dbReference type="NCBI Taxonomy" id="208326"/>
    <lineage>
        <taxon>Eukaryota</taxon>
        <taxon>Metazoa</taxon>
        <taxon>Chordata</taxon>
        <taxon>Craniata</taxon>
        <taxon>Vertebrata</taxon>
        <taxon>Euteleostomi</taxon>
        <taxon>Actinopterygii</taxon>
        <taxon>Neopterygii</taxon>
        <taxon>Teleostei</taxon>
        <taxon>Neoteleostei</taxon>
        <taxon>Acanthomorphata</taxon>
        <taxon>Ovalentaria</taxon>
        <taxon>Atherinomorphae</taxon>
        <taxon>Cyprinodontiformes</taxon>
        <taxon>Goodeidae</taxon>
        <taxon>Ataeniobius</taxon>
    </lineage>
</organism>
<evidence type="ECO:0000313" key="1">
    <source>
        <dbReference type="EMBL" id="MED6261903.1"/>
    </source>
</evidence>
<reference evidence="1 2" key="1">
    <citation type="submission" date="2021-07" db="EMBL/GenBank/DDBJ databases">
        <authorList>
            <person name="Palmer J.M."/>
        </authorList>
    </citation>
    <scope>NUCLEOTIDE SEQUENCE [LARGE SCALE GENOMIC DNA]</scope>
    <source>
        <strain evidence="1 2">AT_MEX2019</strain>
        <tissue evidence="1">Muscle</tissue>
    </source>
</reference>
<accession>A0ABU7CG35</accession>
<comment type="caution">
    <text evidence="1">The sequence shown here is derived from an EMBL/GenBank/DDBJ whole genome shotgun (WGS) entry which is preliminary data.</text>
</comment>
<sequence>MSLILCAGRLSYPTQRLTDNNKPFRLIGKGNLTDYVEGCFGITCCCFSFFHIKEPLLPPLTYEKISSGRTCAGGTLMTHACCRFLQSPFTLISSQSSAFQGSAGEMPTEYLRT</sequence>
<dbReference type="Proteomes" id="UP001345963">
    <property type="component" value="Unassembled WGS sequence"/>
</dbReference>
<protein>
    <submittedName>
        <fullName evidence="1">Uncharacterized protein</fullName>
    </submittedName>
</protein>
<proteinExistence type="predicted"/>
<name>A0ABU7CG35_9TELE</name>
<keyword evidence="2" id="KW-1185">Reference proteome</keyword>
<dbReference type="EMBL" id="JAHUTI010091030">
    <property type="protein sequence ID" value="MED6261903.1"/>
    <property type="molecule type" value="Genomic_DNA"/>
</dbReference>
<evidence type="ECO:0000313" key="2">
    <source>
        <dbReference type="Proteomes" id="UP001345963"/>
    </source>
</evidence>